<dbReference type="EMBL" id="JAOQNS010000012">
    <property type="protein sequence ID" value="MCW2309509.1"/>
    <property type="molecule type" value="Genomic_DNA"/>
</dbReference>
<comment type="caution">
    <text evidence="1">The sequence shown here is derived from an EMBL/GenBank/DDBJ whole genome shotgun (WGS) entry which is preliminary data.</text>
</comment>
<reference evidence="2" key="1">
    <citation type="submission" date="2023-07" db="EMBL/GenBank/DDBJ databases">
        <title>Genome sequencing of Purple Non-Sulfur Bacteria from various extreme environments.</title>
        <authorList>
            <person name="Mayer M."/>
        </authorList>
    </citation>
    <scope>NUCLEOTIDE SEQUENCE [LARGE SCALE GENOMIC DNA]</scope>
    <source>
        <strain evidence="2">DSM 17935</strain>
    </source>
</reference>
<dbReference type="Proteomes" id="UP001209755">
    <property type="component" value="Unassembled WGS sequence"/>
</dbReference>
<name>A0ABT3HGN6_9HYPH</name>
<sequence>MAAESNDETEAEMQWRLNVLKLMAEEGKIHISEHLWQETKESLEKIRYRPNGTIDLDTVDGRIRSMALMAAHVHEREQAKQAISLFDISSYYFETIEKNLGFLKKEADDRGLNAYEFASLAIRSQEFVDDVSDNAPRIIEFLESFWKDVADSAYYHLQDLRGTKGVFGGDLFPSHKHNISSSLSLYIDTIVLSDPFLHSRPIFQHAEPANKAFLLVKHALNVLQYKNLAEADVGVPIVTLVPFKSTIDADENEFLQSVAAADALKHASRLFGRTFTEETELWEFVEPLNTPDQVVSSLVEPSRLLFDTEWTEDLESQIRRSIETDWSGTFGSALDAGAMVAIQCFGRMGQATDLLFKSRYLGGVPIVDAPTSWEYFNWKLEYNSAVEPESDVHLHMVKGLQHASTSDEKWLGNIPPEAIIEMRRSGAFQEIRSVLSQGVDELSQANPNNFFRASDQIVENIRDAFEKHTKEVQSLRRKTVKFAGHDIGTMLVAGAIDIASIVTGTPTFGAASFCVNQFIDVPKLRQIPARFRELKGAHKELKKSPIGLLFRHRSG</sequence>
<dbReference type="RefSeq" id="WP_264603080.1">
    <property type="nucleotide sequence ID" value="NZ_JAOQNS010000012.1"/>
</dbReference>
<keyword evidence="2" id="KW-1185">Reference proteome</keyword>
<evidence type="ECO:0000313" key="2">
    <source>
        <dbReference type="Proteomes" id="UP001209755"/>
    </source>
</evidence>
<gene>
    <name evidence="1" type="ORF">M2319_003863</name>
</gene>
<organism evidence="1 2">
    <name type="scientific">Rhodobium gokarnense</name>
    <dbReference type="NCBI Taxonomy" id="364296"/>
    <lineage>
        <taxon>Bacteria</taxon>
        <taxon>Pseudomonadati</taxon>
        <taxon>Pseudomonadota</taxon>
        <taxon>Alphaproteobacteria</taxon>
        <taxon>Hyphomicrobiales</taxon>
        <taxon>Rhodobiaceae</taxon>
        <taxon>Rhodobium</taxon>
    </lineage>
</organism>
<proteinExistence type="predicted"/>
<evidence type="ECO:0000313" key="1">
    <source>
        <dbReference type="EMBL" id="MCW2309509.1"/>
    </source>
</evidence>
<accession>A0ABT3HGN6</accession>
<protein>
    <submittedName>
        <fullName evidence="1">Uncharacterized protein</fullName>
    </submittedName>
</protein>